<dbReference type="GeneID" id="83623441"/>
<dbReference type="RefSeq" id="WP_029541620.1">
    <property type="nucleotide sequence ID" value="NZ_CM002177.1"/>
</dbReference>
<dbReference type="SUPFAM" id="SSF54427">
    <property type="entry name" value="NTF2-like"/>
    <property type="match status" value="1"/>
</dbReference>
<gene>
    <name evidence="1" type="ORF">OCS65_23465</name>
</gene>
<dbReference type="AlphaFoldDB" id="A0A059MUV3"/>
<evidence type="ECO:0000313" key="2">
    <source>
        <dbReference type="Proteomes" id="UP001163947"/>
    </source>
</evidence>
<organism evidence="1 2">
    <name type="scientific">Rhodococcus aetherivorans</name>
    <dbReference type="NCBI Taxonomy" id="191292"/>
    <lineage>
        <taxon>Bacteria</taxon>
        <taxon>Bacillati</taxon>
        <taxon>Actinomycetota</taxon>
        <taxon>Actinomycetes</taxon>
        <taxon>Mycobacteriales</taxon>
        <taxon>Nocardiaceae</taxon>
        <taxon>Rhodococcus</taxon>
    </lineage>
</organism>
<accession>A0A059MUV3</accession>
<proteinExistence type="predicted"/>
<dbReference type="InterPro" id="IPR032710">
    <property type="entry name" value="NTF2-like_dom_sf"/>
</dbReference>
<protein>
    <submittedName>
        <fullName evidence="1">Uncharacterized protein</fullName>
    </submittedName>
</protein>
<dbReference type="EMBL" id="CP106982">
    <property type="protein sequence ID" value="UYF93367.1"/>
    <property type="molecule type" value="Genomic_DNA"/>
</dbReference>
<reference evidence="1" key="1">
    <citation type="submission" date="2022-09" db="EMBL/GenBank/DDBJ databases">
        <title>The genome sequence of Rhodococcus aetherivorans N1.</title>
        <authorList>
            <person name="Jiang W."/>
        </authorList>
    </citation>
    <scope>NUCLEOTIDE SEQUENCE</scope>
    <source>
        <strain evidence="1">N1</strain>
    </source>
</reference>
<evidence type="ECO:0000313" key="1">
    <source>
        <dbReference type="EMBL" id="UYF93367.1"/>
    </source>
</evidence>
<sequence length="105" mass="11718">MSVEDFRALYEQHVGYVVAGNMKAALADMVRENIPQVFDGIDTPREATKGFEIKDVRAEGDRMVGETVYDMGDRSIGLRSIWELHDGRWLAAKLENFPAGTEANA</sequence>
<dbReference type="Proteomes" id="UP001163947">
    <property type="component" value="Chromosome"/>
</dbReference>
<name>A0A059MUV3_9NOCA</name>